<dbReference type="Proteomes" id="UP000093044">
    <property type="component" value="Chromosome"/>
</dbReference>
<dbReference type="Gene3D" id="3.40.50.360">
    <property type="match status" value="1"/>
</dbReference>
<feature type="domain" description="4Fe-4S ferredoxin-type" evidence="5">
    <location>
        <begin position="180"/>
        <end position="209"/>
    </location>
</feature>
<dbReference type="KEGG" id="cpor:BED41_02215"/>
<dbReference type="InterPro" id="IPR017900">
    <property type="entry name" value="4Fe4S_Fe_S_CS"/>
</dbReference>
<dbReference type="PANTHER" id="PTHR24960">
    <property type="entry name" value="PHOTOSYSTEM I IRON-SULFUR CENTER-RELATED"/>
    <property type="match status" value="1"/>
</dbReference>
<dbReference type="SUPFAM" id="SSF52218">
    <property type="entry name" value="Flavoproteins"/>
    <property type="match status" value="1"/>
</dbReference>
<dbReference type="RefSeq" id="WP_066742541.1">
    <property type="nucleotide sequence ID" value="NZ_CALCLR010000017.1"/>
</dbReference>
<accession>A0A1B2I223</accession>
<dbReference type="EMBL" id="CP016757">
    <property type="protein sequence ID" value="ANZ44010.1"/>
    <property type="molecule type" value="Genomic_DNA"/>
</dbReference>
<dbReference type="GO" id="GO:0051539">
    <property type="term" value="F:4 iron, 4 sulfur cluster binding"/>
    <property type="evidence" value="ECO:0007669"/>
    <property type="project" value="UniProtKB-KW"/>
</dbReference>
<dbReference type="PROSITE" id="PS00198">
    <property type="entry name" value="4FE4S_FER_1"/>
    <property type="match status" value="2"/>
</dbReference>
<proteinExistence type="predicted"/>
<name>A0A1B2I223_9BACT</name>
<keyword evidence="1" id="KW-0004">4Fe-4S</keyword>
<evidence type="ECO:0000313" key="6">
    <source>
        <dbReference type="EMBL" id="ANZ44010.1"/>
    </source>
</evidence>
<evidence type="ECO:0000256" key="3">
    <source>
        <dbReference type="ARBA" id="ARBA00023004"/>
    </source>
</evidence>
<dbReference type="SUPFAM" id="SSF54862">
    <property type="entry name" value="4Fe-4S ferredoxins"/>
    <property type="match status" value="1"/>
</dbReference>
<keyword evidence="2" id="KW-0479">Metal-binding</keyword>
<dbReference type="InterPro" id="IPR047964">
    <property type="entry name" value="EFR1-like"/>
</dbReference>
<protein>
    <recommendedName>
        <fullName evidence="5">4Fe-4S ferredoxin-type domain-containing protein</fullName>
    </recommendedName>
</protein>
<keyword evidence="4" id="KW-0411">Iron-sulfur</keyword>
<dbReference type="NCBIfam" id="NF038196">
    <property type="entry name" value="ferrodoxin_EFR1"/>
    <property type="match status" value="1"/>
</dbReference>
<dbReference type="Pfam" id="PF13187">
    <property type="entry name" value="Fer4_9"/>
    <property type="match status" value="1"/>
</dbReference>
<keyword evidence="3" id="KW-0408">Iron</keyword>
<organism evidence="6 7">
    <name type="scientific">Cloacibacillus porcorum</name>
    <dbReference type="NCBI Taxonomy" id="1197717"/>
    <lineage>
        <taxon>Bacteria</taxon>
        <taxon>Thermotogati</taxon>
        <taxon>Synergistota</taxon>
        <taxon>Synergistia</taxon>
        <taxon>Synergistales</taxon>
        <taxon>Synergistaceae</taxon>
        <taxon>Cloacibacillus</taxon>
    </lineage>
</organism>
<evidence type="ECO:0000256" key="1">
    <source>
        <dbReference type="ARBA" id="ARBA00022485"/>
    </source>
</evidence>
<dbReference type="PANTHER" id="PTHR24960:SF79">
    <property type="entry name" value="PHOTOSYSTEM I IRON-SULFUR CENTER"/>
    <property type="match status" value="1"/>
</dbReference>
<evidence type="ECO:0000256" key="2">
    <source>
        <dbReference type="ARBA" id="ARBA00022723"/>
    </source>
</evidence>
<dbReference type="GO" id="GO:0046872">
    <property type="term" value="F:metal ion binding"/>
    <property type="evidence" value="ECO:0007669"/>
    <property type="project" value="UniProtKB-KW"/>
</dbReference>
<dbReference type="OrthoDB" id="9813995at2"/>
<dbReference type="InterPro" id="IPR017896">
    <property type="entry name" value="4Fe4S_Fe-S-bd"/>
</dbReference>
<dbReference type="InterPro" id="IPR050157">
    <property type="entry name" value="PSI_iron-sulfur_center"/>
</dbReference>
<gene>
    <name evidence="6" type="ORF">BED41_02215</name>
</gene>
<sequence>MILYFSGTGNSRYAAQVIESVTKDETASLNRLMRRDAGAAIKSERPLVFAAPIYAWRIPRAVESFIRAASFEGCKKAYFVVTCASEAGNAVHYAKKLCESKGLEFMGLASVDMPENYVALMNVPDRERSESIIRATTPQIFAIAESISRGAYISDYRPSFIDIIKSAVVNPLFYLLAVKSKSFRATDKCTGCGRCAELCPLNGIEIKEGRPEWNGRCTHCMACISGCPAEAIEYGKRTVGKRRYYNEGYNTKPASE</sequence>
<reference evidence="6" key="1">
    <citation type="submission" date="2016-08" db="EMBL/GenBank/DDBJ databases">
        <title>Complete genome of Cloacibacillus porcorum.</title>
        <authorList>
            <person name="Looft T."/>
            <person name="Bayles D.O."/>
            <person name="Alt D.P."/>
        </authorList>
    </citation>
    <scope>NUCLEOTIDE SEQUENCE [LARGE SCALE GENOMIC DNA]</scope>
    <source>
        <strain evidence="6">CL-84</strain>
    </source>
</reference>
<dbReference type="PROSITE" id="PS51379">
    <property type="entry name" value="4FE4S_FER_2"/>
    <property type="match status" value="2"/>
</dbReference>
<dbReference type="InterPro" id="IPR026816">
    <property type="entry name" value="Flavodoxin_dom"/>
</dbReference>
<evidence type="ECO:0000256" key="4">
    <source>
        <dbReference type="ARBA" id="ARBA00023014"/>
    </source>
</evidence>
<dbReference type="GeneID" id="83056664"/>
<evidence type="ECO:0000313" key="7">
    <source>
        <dbReference type="Proteomes" id="UP000093044"/>
    </source>
</evidence>
<dbReference type="AlphaFoldDB" id="A0A1B2I223"/>
<evidence type="ECO:0000259" key="5">
    <source>
        <dbReference type="PROSITE" id="PS51379"/>
    </source>
</evidence>
<keyword evidence="7" id="KW-1185">Reference proteome</keyword>
<feature type="domain" description="4Fe-4S ferredoxin-type" evidence="5">
    <location>
        <begin position="210"/>
        <end position="237"/>
    </location>
</feature>
<dbReference type="InterPro" id="IPR029039">
    <property type="entry name" value="Flavoprotein-like_sf"/>
</dbReference>
<dbReference type="Pfam" id="PF12724">
    <property type="entry name" value="Flavodoxin_5"/>
    <property type="match status" value="1"/>
</dbReference>
<dbReference type="Gene3D" id="3.30.70.20">
    <property type="match status" value="1"/>
</dbReference>
<dbReference type="STRING" id="1197717.BED41_02215"/>